<keyword evidence="2" id="KW-1185">Reference proteome</keyword>
<accession>A0A8T0FE53</accession>
<gene>
    <name evidence="1" type="ORF">HNY73_007507</name>
</gene>
<dbReference type="EMBL" id="JABXBU010000012">
    <property type="protein sequence ID" value="KAF8789577.1"/>
    <property type="molecule type" value="Genomic_DNA"/>
</dbReference>
<organism evidence="1 2">
    <name type="scientific">Argiope bruennichi</name>
    <name type="common">Wasp spider</name>
    <name type="synonym">Aranea bruennichi</name>
    <dbReference type="NCBI Taxonomy" id="94029"/>
    <lineage>
        <taxon>Eukaryota</taxon>
        <taxon>Metazoa</taxon>
        <taxon>Ecdysozoa</taxon>
        <taxon>Arthropoda</taxon>
        <taxon>Chelicerata</taxon>
        <taxon>Arachnida</taxon>
        <taxon>Araneae</taxon>
        <taxon>Araneomorphae</taxon>
        <taxon>Entelegynae</taxon>
        <taxon>Araneoidea</taxon>
        <taxon>Araneidae</taxon>
        <taxon>Argiope</taxon>
    </lineage>
</organism>
<reference evidence="1" key="2">
    <citation type="submission" date="2020-06" db="EMBL/GenBank/DDBJ databases">
        <authorList>
            <person name="Sheffer M."/>
        </authorList>
    </citation>
    <scope>NUCLEOTIDE SEQUENCE</scope>
</reference>
<dbReference type="AlphaFoldDB" id="A0A8T0FE53"/>
<proteinExistence type="predicted"/>
<comment type="caution">
    <text evidence="1">The sequence shown here is derived from an EMBL/GenBank/DDBJ whole genome shotgun (WGS) entry which is preliminary data.</text>
</comment>
<dbReference type="SUPFAM" id="SSF57850">
    <property type="entry name" value="RING/U-box"/>
    <property type="match status" value="1"/>
</dbReference>
<reference evidence="1" key="1">
    <citation type="journal article" date="2020" name="bioRxiv">
        <title>Chromosome-level reference genome of the European wasp spider Argiope bruennichi: a resource for studies on range expansion and evolutionary adaptation.</title>
        <authorList>
            <person name="Sheffer M.M."/>
            <person name="Hoppe A."/>
            <person name="Krehenwinkel H."/>
            <person name="Uhl G."/>
            <person name="Kuss A.W."/>
            <person name="Jensen L."/>
            <person name="Jensen C."/>
            <person name="Gillespie R.G."/>
            <person name="Hoff K.J."/>
            <person name="Prost S."/>
        </authorList>
    </citation>
    <scope>NUCLEOTIDE SEQUENCE</scope>
</reference>
<protein>
    <submittedName>
        <fullName evidence="1">Uncharacterized protein</fullName>
    </submittedName>
</protein>
<evidence type="ECO:0000313" key="1">
    <source>
        <dbReference type="EMBL" id="KAF8789577.1"/>
    </source>
</evidence>
<dbReference type="Proteomes" id="UP000807504">
    <property type="component" value="Unassembled WGS sequence"/>
</dbReference>
<sequence length="164" mass="18863">MFFQLQLNEFSTPLSILIGKGGNMYVKLVGIGMLLHKSNPYAYRNLMKHFADEGKDVLSTTKTLTSHYVPIVLAYKFIMSVVKEEYSDDMNIPEEVDDTALECGVCENIIWDHEEFYLLECGCVHHLFYLLDNLDTLVMCPQCQTPLLAWDYLILIAEKELLLD</sequence>
<name>A0A8T0FE53_ARGBR</name>
<evidence type="ECO:0000313" key="2">
    <source>
        <dbReference type="Proteomes" id="UP000807504"/>
    </source>
</evidence>